<evidence type="ECO:0000313" key="3">
    <source>
        <dbReference type="Proteomes" id="UP000697127"/>
    </source>
</evidence>
<organism evidence="2 3">
    <name type="scientific">Pichia californica</name>
    <dbReference type="NCBI Taxonomy" id="460514"/>
    <lineage>
        <taxon>Eukaryota</taxon>
        <taxon>Fungi</taxon>
        <taxon>Dikarya</taxon>
        <taxon>Ascomycota</taxon>
        <taxon>Saccharomycotina</taxon>
        <taxon>Pichiomycetes</taxon>
        <taxon>Pichiales</taxon>
        <taxon>Pichiaceae</taxon>
        <taxon>Pichia</taxon>
    </lineage>
</organism>
<dbReference type="InterPro" id="IPR006145">
    <property type="entry name" value="PsdUridine_synth_RsuA/RluA"/>
</dbReference>
<feature type="domain" description="Pseudouridine synthase RsuA/RluA-like" evidence="1">
    <location>
        <begin position="140"/>
        <end position="285"/>
    </location>
</feature>
<evidence type="ECO:0000259" key="1">
    <source>
        <dbReference type="Pfam" id="PF00849"/>
    </source>
</evidence>
<dbReference type="PANTHER" id="PTHR21600">
    <property type="entry name" value="MITOCHONDRIAL RNA PSEUDOURIDINE SYNTHASE"/>
    <property type="match status" value="1"/>
</dbReference>
<gene>
    <name evidence="2" type="primary">RPUSD2_1</name>
    <name evidence="2" type="ORF">C6P40_003138</name>
</gene>
<dbReference type="SUPFAM" id="SSF55120">
    <property type="entry name" value="Pseudouridine synthase"/>
    <property type="match status" value="1"/>
</dbReference>
<dbReference type="InterPro" id="IPR050188">
    <property type="entry name" value="RluA_PseudoU_synthase"/>
</dbReference>
<name>A0A9P6WGU2_9ASCO</name>
<dbReference type="PANTHER" id="PTHR21600:SF40">
    <property type="entry name" value="PSEUDOURIDYLATE SYNTHASE RPUSD2"/>
    <property type="match status" value="1"/>
</dbReference>
<dbReference type="GO" id="GO:0000455">
    <property type="term" value="P:enzyme-directed rRNA pseudouridine synthesis"/>
    <property type="evidence" value="ECO:0007669"/>
    <property type="project" value="TreeGrafter"/>
</dbReference>
<dbReference type="AlphaFoldDB" id="A0A9P6WGU2"/>
<evidence type="ECO:0000313" key="2">
    <source>
        <dbReference type="EMBL" id="KAG0686934.1"/>
    </source>
</evidence>
<protein>
    <submittedName>
        <fullName evidence="2">RNA pseudouridylate synthase domain containing protein 2</fullName>
    </submittedName>
</protein>
<proteinExistence type="predicted"/>
<dbReference type="Gene3D" id="3.30.2350.10">
    <property type="entry name" value="Pseudouridine synthase"/>
    <property type="match status" value="1"/>
</dbReference>
<accession>A0A9P6WGU2</accession>
<dbReference type="EMBL" id="PUHW01000347">
    <property type="protein sequence ID" value="KAG0686934.1"/>
    <property type="molecule type" value="Genomic_DNA"/>
</dbReference>
<reference evidence="2" key="1">
    <citation type="submission" date="2020-11" db="EMBL/GenBank/DDBJ databases">
        <title>Kefir isolates.</title>
        <authorList>
            <person name="Marcisauskas S."/>
            <person name="Kim Y."/>
            <person name="Blasche S."/>
        </authorList>
    </citation>
    <scope>NUCLEOTIDE SEQUENCE</scope>
    <source>
        <strain evidence="2">Olga-1</strain>
    </source>
</reference>
<dbReference type="Proteomes" id="UP000697127">
    <property type="component" value="Unassembled WGS sequence"/>
</dbReference>
<comment type="caution">
    <text evidence="2">The sequence shown here is derived from an EMBL/GenBank/DDBJ whole genome shotgun (WGS) entry which is preliminary data.</text>
</comment>
<dbReference type="Pfam" id="PF00849">
    <property type="entry name" value="PseudoU_synth_2"/>
    <property type="match status" value="1"/>
</dbReference>
<dbReference type="OrthoDB" id="424794at2759"/>
<dbReference type="GO" id="GO:0003723">
    <property type="term" value="F:RNA binding"/>
    <property type="evidence" value="ECO:0007669"/>
    <property type="project" value="InterPro"/>
</dbReference>
<sequence length="415" mass="48681">MNFFSYLYRPFSTTCDHALPPIIHNISPIKSPEPYYRTHIIKSNSNVVKSLIDTLNSKPYRFGFTSSQLVFHIKKNNIKIWKPTISTLVNFIGYNDNEIEKIIKQPLLNPFTIITYCQHIHETPVPIPTKLNILFNNNKLIVIDKPVGIPVHEVQKYYYNTIHEILANQLNINKNCLKPIHRLDKLTSGILIWGINSEIVSKFKDNQFWNKSKIYIARIKGRLSLNKIENTDDLVYLYPSREMIKLYKGTKTEFNELYYDPIKKESIVSAKLLTGFPHQIRIHLRNMGTPIVDDPLYGFNGKYREIKKKREDIDNEYWALLIERSKQIQLSKISNYELPCNECSSQIFKIPEKDTIGEYAICLHAWKYEYHGSPNGPYHDEHYKFQSNIPSWAIPLGKHGEYQIIEKLNDLYSRL</sequence>
<dbReference type="GO" id="GO:0009982">
    <property type="term" value="F:pseudouridine synthase activity"/>
    <property type="evidence" value="ECO:0007669"/>
    <property type="project" value="InterPro"/>
</dbReference>
<dbReference type="InterPro" id="IPR020103">
    <property type="entry name" value="PsdUridine_synth_cat_dom_sf"/>
</dbReference>
<keyword evidence="3" id="KW-1185">Reference proteome</keyword>